<dbReference type="Pfam" id="PF01638">
    <property type="entry name" value="HxlR"/>
    <property type="match status" value="1"/>
</dbReference>
<dbReference type="SUPFAM" id="SSF46785">
    <property type="entry name" value="Winged helix' DNA-binding domain"/>
    <property type="match status" value="1"/>
</dbReference>
<dbReference type="AlphaFoldDB" id="A0A9X2RQZ0"/>
<dbReference type="PANTHER" id="PTHR33204">
    <property type="entry name" value="TRANSCRIPTIONAL REGULATOR, MARR FAMILY"/>
    <property type="match status" value="1"/>
</dbReference>
<gene>
    <name evidence="5" type="ORF">NQU55_34125</name>
</gene>
<reference evidence="5" key="1">
    <citation type="submission" date="2022-06" db="EMBL/GenBank/DDBJ databases">
        <title>WGS of actinobacteria.</title>
        <authorList>
            <person name="Thawai C."/>
        </authorList>
    </citation>
    <scope>NUCLEOTIDE SEQUENCE</scope>
    <source>
        <strain evidence="5">AA8</strain>
    </source>
</reference>
<keyword evidence="3" id="KW-0804">Transcription</keyword>
<proteinExistence type="predicted"/>
<organism evidence="5 6">
    <name type="scientific">Streptomyces telluris</name>
    <dbReference type="NCBI Taxonomy" id="2720021"/>
    <lineage>
        <taxon>Bacteria</taxon>
        <taxon>Bacillati</taxon>
        <taxon>Actinomycetota</taxon>
        <taxon>Actinomycetes</taxon>
        <taxon>Kitasatosporales</taxon>
        <taxon>Streptomycetaceae</taxon>
        <taxon>Streptomyces</taxon>
    </lineage>
</organism>
<dbReference type="EMBL" id="JANIID010000054">
    <property type="protein sequence ID" value="MCQ8774764.1"/>
    <property type="molecule type" value="Genomic_DNA"/>
</dbReference>
<dbReference type="InterPro" id="IPR002577">
    <property type="entry name" value="HTH_HxlR"/>
</dbReference>
<protein>
    <submittedName>
        <fullName evidence="5">Helix-turn-helix transcriptional regulator</fullName>
    </submittedName>
</protein>
<comment type="caution">
    <text evidence="5">The sequence shown here is derived from an EMBL/GenBank/DDBJ whole genome shotgun (WGS) entry which is preliminary data.</text>
</comment>
<evidence type="ECO:0000313" key="6">
    <source>
        <dbReference type="Proteomes" id="UP001142374"/>
    </source>
</evidence>
<dbReference type="PANTHER" id="PTHR33204:SF18">
    <property type="entry name" value="TRANSCRIPTIONAL REGULATORY PROTEIN"/>
    <property type="match status" value="1"/>
</dbReference>
<keyword evidence="6" id="KW-1185">Reference proteome</keyword>
<keyword evidence="1" id="KW-0805">Transcription regulation</keyword>
<evidence type="ECO:0000313" key="5">
    <source>
        <dbReference type="EMBL" id="MCQ8774764.1"/>
    </source>
</evidence>
<evidence type="ECO:0000259" key="4">
    <source>
        <dbReference type="PROSITE" id="PS51118"/>
    </source>
</evidence>
<dbReference type="InterPro" id="IPR036390">
    <property type="entry name" value="WH_DNA-bd_sf"/>
</dbReference>
<dbReference type="InterPro" id="IPR036388">
    <property type="entry name" value="WH-like_DNA-bd_sf"/>
</dbReference>
<dbReference type="PROSITE" id="PS51118">
    <property type="entry name" value="HTH_HXLR"/>
    <property type="match status" value="1"/>
</dbReference>
<sequence>MALGRGYADQDCSLARALEVVGERWTLLVLRDCFYGVRRFGDFHAHLGIPRAVLADRLKALAAVGVVERRPHTTGVEVDYVLTDRGLDLWPIVFSLAQWGERWLAPEGSRRLFSHAACGTDIGSGGACPACGTVPPPADLLIRQGPGADATLRDDRVSTALRRGPHRLLTDLFPAPAHTAPSGS</sequence>
<evidence type="ECO:0000256" key="2">
    <source>
        <dbReference type="ARBA" id="ARBA00023125"/>
    </source>
</evidence>
<evidence type="ECO:0000256" key="3">
    <source>
        <dbReference type="ARBA" id="ARBA00023163"/>
    </source>
</evidence>
<dbReference type="Proteomes" id="UP001142374">
    <property type="component" value="Unassembled WGS sequence"/>
</dbReference>
<feature type="domain" description="HTH hxlR-type" evidence="4">
    <location>
        <begin position="12"/>
        <end position="108"/>
    </location>
</feature>
<dbReference type="RefSeq" id="WP_168096060.1">
    <property type="nucleotide sequence ID" value="NZ_JAATER010000550.1"/>
</dbReference>
<accession>A0A9X2RQZ0</accession>
<keyword evidence="2" id="KW-0238">DNA-binding</keyword>
<name>A0A9X2RQZ0_9ACTN</name>
<dbReference type="Gene3D" id="1.10.10.10">
    <property type="entry name" value="Winged helix-like DNA-binding domain superfamily/Winged helix DNA-binding domain"/>
    <property type="match status" value="1"/>
</dbReference>
<dbReference type="GO" id="GO:0003677">
    <property type="term" value="F:DNA binding"/>
    <property type="evidence" value="ECO:0007669"/>
    <property type="project" value="UniProtKB-KW"/>
</dbReference>
<evidence type="ECO:0000256" key="1">
    <source>
        <dbReference type="ARBA" id="ARBA00023015"/>
    </source>
</evidence>